<dbReference type="Gene3D" id="3.40.50.720">
    <property type="entry name" value="NAD(P)-binding Rossmann-like Domain"/>
    <property type="match status" value="1"/>
</dbReference>
<evidence type="ECO:0000313" key="3">
    <source>
        <dbReference type="EMBL" id="MFC4314620.1"/>
    </source>
</evidence>
<dbReference type="PRINTS" id="PR00081">
    <property type="entry name" value="GDHRDH"/>
</dbReference>
<organism evidence="3 4">
    <name type="scientific">Steroidobacter flavus</name>
    <dbReference type="NCBI Taxonomy" id="1842136"/>
    <lineage>
        <taxon>Bacteria</taxon>
        <taxon>Pseudomonadati</taxon>
        <taxon>Pseudomonadota</taxon>
        <taxon>Gammaproteobacteria</taxon>
        <taxon>Steroidobacterales</taxon>
        <taxon>Steroidobacteraceae</taxon>
        <taxon>Steroidobacter</taxon>
    </lineage>
</organism>
<sequence length="230" mass="23212">MNLSGRKIVITGAFGALGTKVSAAVRAAGASVACIDHSPTARAPDSLNNCVVIGGVDLTLPDAAAAALKAAAKQMGGLDGLVNIAGGFRWEKVEGGGIATWDQLYNLNLRTAVNAVQAALPLLGSEHGRIVNIGAAGSIKAGTGMGAYAASKAGVAKLTEALADELKDKGVCVNAILPSIIDTPANRADMPDADPARWVKPEQIGDLVVFLLSDHSSAITGALIPITGRV</sequence>
<comment type="similarity">
    <text evidence="1 2">Belongs to the short-chain dehydrogenases/reductases (SDR) family.</text>
</comment>
<dbReference type="InterPro" id="IPR002347">
    <property type="entry name" value="SDR_fam"/>
</dbReference>
<protein>
    <submittedName>
        <fullName evidence="3">SDR family NAD(P)-dependent oxidoreductase</fullName>
    </submittedName>
</protein>
<dbReference type="Proteomes" id="UP001595904">
    <property type="component" value="Unassembled WGS sequence"/>
</dbReference>
<accession>A0ABV8T5M4</accession>
<dbReference type="RefSeq" id="WP_380605942.1">
    <property type="nucleotide sequence ID" value="NZ_JBHSDU010000015.1"/>
</dbReference>
<evidence type="ECO:0000256" key="2">
    <source>
        <dbReference type="RuleBase" id="RU000363"/>
    </source>
</evidence>
<evidence type="ECO:0000313" key="4">
    <source>
        <dbReference type="Proteomes" id="UP001595904"/>
    </source>
</evidence>
<dbReference type="PANTHER" id="PTHR42760:SF135">
    <property type="entry name" value="BLL7886 PROTEIN"/>
    <property type="match status" value="1"/>
</dbReference>
<evidence type="ECO:0000256" key="1">
    <source>
        <dbReference type="ARBA" id="ARBA00006484"/>
    </source>
</evidence>
<dbReference type="EMBL" id="JBHSDU010000015">
    <property type="protein sequence ID" value="MFC4314620.1"/>
    <property type="molecule type" value="Genomic_DNA"/>
</dbReference>
<dbReference type="InterPro" id="IPR036291">
    <property type="entry name" value="NAD(P)-bd_dom_sf"/>
</dbReference>
<name>A0ABV8T5M4_9GAMM</name>
<gene>
    <name evidence="3" type="ORF">ACFPN2_36475</name>
</gene>
<dbReference type="PANTHER" id="PTHR42760">
    <property type="entry name" value="SHORT-CHAIN DEHYDROGENASES/REDUCTASES FAMILY MEMBER"/>
    <property type="match status" value="1"/>
</dbReference>
<dbReference type="SUPFAM" id="SSF51735">
    <property type="entry name" value="NAD(P)-binding Rossmann-fold domains"/>
    <property type="match status" value="1"/>
</dbReference>
<dbReference type="Pfam" id="PF00106">
    <property type="entry name" value="adh_short"/>
    <property type="match status" value="1"/>
</dbReference>
<reference evidence="4" key="1">
    <citation type="journal article" date="2019" name="Int. J. Syst. Evol. Microbiol.">
        <title>The Global Catalogue of Microorganisms (GCM) 10K type strain sequencing project: providing services to taxonomists for standard genome sequencing and annotation.</title>
        <authorList>
            <consortium name="The Broad Institute Genomics Platform"/>
            <consortium name="The Broad Institute Genome Sequencing Center for Infectious Disease"/>
            <person name="Wu L."/>
            <person name="Ma J."/>
        </authorList>
    </citation>
    <scope>NUCLEOTIDE SEQUENCE [LARGE SCALE GENOMIC DNA]</scope>
    <source>
        <strain evidence="4">CGMCC 1.10759</strain>
    </source>
</reference>
<keyword evidence="4" id="KW-1185">Reference proteome</keyword>
<dbReference type="PRINTS" id="PR00080">
    <property type="entry name" value="SDRFAMILY"/>
</dbReference>
<proteinExistence type="inferred from homology"/>
<comment type="caution">
    <text evidence="3">The sequence shown here is derived from an EMBL/GenBank/DDBJ whole genome shotgun (WGS) entry which is preliminary data.</text>
</comment>